<accession>A0A518CZI1</accession>
<proteinExistence type="predicted"/>
<dbReference type="AlphaFoldDB" id="A0A518CZI1"/>
<reference evidence="2 3" key="1">
    <citation type="submission" date="2019-02" db="EMBL/GenBank/DDBJ databases">
        <title>Deep-cultivation of Planctomycetes and their phenomic and genomic characterization uncovers novel biology.</title>
        <authorList>
            <person name="Wiegand S."/>
            <person name="Jogler M."/>
            <person name="Boedeker C."/>
            <person name="Pinto D."/>
            <person name="Vollmers J."/>
            <person name="Rivas-Marin E."/>
            <person name="Kohn T."/>
            <person name="Peeters S.H."/>
            <person name="Heuer A."/>
            <person name="Rast P."/>
            <person name="Oberbeckmann S."/>
            <person name="Bunk B."/>
            <person name="Jeske O."/>
            <person name="Meyerdierks A."/>
            <person name="Storesund J.E."/>
            <person name="Kallscheuer N."/>
            <person name="Luecker S."/>
            <person name="Lage O.M."/>
            <person name="Pohl T."/>
            <person name="Merkel B.J."/>
            <person name="Hornburger P."/>
            <person name="Mueller R.-W."/>
            <person name="Bruemmer F."/>
            <person name="Labrenz M."/>
            <person name="Spormann A.M."/>
            <person name="Op den Camp H."/>
            <person name="Overmann J."/>
            <person name="Amann R."/>
            <person name="Jetten M.S.M."/>
            <person name="Mascher T."/>
            <person name="Medema M.H."/>
            <person name="Devos D.P."/>
            <person name="Kaster A.-K."/>
            <person name="Ovreas L."/>
            <person name="Rohde M."/>
            <person name="Galperin M.Y."/>
            <person name="Jogler C."/>
        </authorList>
    </citation>
    <scope>NUCLEOTIDE SEQUENCE [LARGE SCALE GENOMIC DNA]</scope>
    <source>
        <strain evidence="2 3">Pla163</strain>
    </source>
</reference>
<dbReference type="Proteomes" id="UP000319342">
    <property type="component" value="Chromosome"/>
</dbReference>
<evidence type="ECO:0008006" key="4">
    <source>
        <dbReference type="Google" id="ProtNLM"/>
    </source>
</evidence>
<sequence length="601" mass="63517" precursor="true">MLTTTHGALRALSVLLLSSAPVAWAQDSLDLVPADAFFVVHVESVAGLHDAVAASDYFRFVMGPDGALASTGLVELMEAETAPGFELAALFELLGSTTELDQDVVDSVPAQAVLLWQFLRGYRGSLTIYASGGPGPGQGLGFGVVMEPGGAIEPFVKRLEGLFDQPPVWRERSGVQVATETDGPFEGQNAFVVQDGRHVVFVGADSSQRALLQLDRLTALAAGEECEKLSQNPRWIESAAATAGLGQCRFFVDLVPIMGALRLDAFDAALSGDAPFDPSALVADLGLLDMRWIAARLHVGEGESLSFDIEMQVPEDCVMSQMLDLASGGVPTHFLERFSEGALRASALRFDVGGMADLVLDLVGQYAGDDALAMEEQLDALPEMLGFDPLEDLVGQLSGEFAVVEYPSLRSAGDDLASGSLFGFEPTVVVGLRNARRFEAAVSDALAFAGEMSEEPLPIEELTRGGRSLKRVALPTGDMFFAFGADACALGYDRDTVLAALTPSGAESGPSALDDPALRRAFDEHPNAMMVDVTSTGPWLGSMFEAVGGLGALAAMQGGEVPRELLALGALGEEARTRFTGHATQVLERTPRGVRLHLGVR</sequence>
<dbReference type="OrthoDB" id="208854at2"/>
<evidence type="ECO:0000313" key="3">
    <source>
        <dbReference type="Proteomes" id="UP000319342"/>
    </source>
</evidence>
<keyword evidence="1" id="KW-0732">Signal</keyword>
<dbReference type="RefSeq" id="WP_145186546.1">
    <property type="nucleotide sequence ID" value="NZ_CP036290.1"/>
</dbReference>
<evidence type="ECO:0000313" key="2">
    <source>
        <dbReference type="EMBL" id="QDU84639.1"/>
    </source>
</evidence>
<feature type="chain" id="PRO_5021886690" description="DUF3352 domain-containing protein" evidence="1">
    <location>
        <begin position="26"/>
        <end position="601"/>
    </location>
</feature>
<keyword evidence="3" id="KW-1185">Reference proteome</keyword>
<feature type="signal peptide" evidence="1">
    <location>
        <begin position="1"/>
        <end position="25"/>
    </location>
</feature>
<organism evidence="2 3">
    <name type="scientific">Rohdeia mirabilis</name>
    <dbReference type="NCBI Taxonomy" id="2528008"/>
    <lineage>
        <taxon>Bacteria</taxon>
        <taxon>Pseudomonadati</taxon>
        <taxon>Planctomycetota</taxon>
        <taxon>Planctomycetia</taxon>
        <taxon>Planctomycetia incertae sedis</taxon>
        <taxon>Rohdeia</taxon>
    </lineage>
</organism>
<protein>
    <recommendedName>
        <fullName evidence="4">DUF3352 domain-containing protein</fullName>
    </recommendedName>
</protein>
<name>A0A518CZI1_9BACT</name>
<evidence type="ECO:0000256" key="1">
    <source>
        <dbReference type="SAM" id="SignalP"/>
    </source>
</evidence>
<gene>
    <name evidence="2" type="ORF">Pla163_17500</name>
</gene>
<dbReference type="EMBL" id="CP036290">
    <property type="protein sequence ID" value="QDU84639.1"/>
    <property type="molecule type" value="Genomic_DNA"/>
</dbReference>